<evidence type="ECO:0000313" key="1">
    <source>
        <dbReference type="EMBL" id="MFC4029363.1"/>
    </source>
</evidence>
<keyword evidence="2" id="KW-1185">Reference proteome</keyword>
<name>A0ABV8HBM8_9FLAO</name>
<comment type="caution">
    <text evidence="1">The sequence shown here is derived from an EMBL/GenBank/DDBJ whole genome shotgun (WGS) entry which is preliminary data.</text>
</comment>
<reference evidence="2" key="1">
    <citation type="journal article" date="2019" name="Int. J. Syst. Evol. Microbiol.">
        <title>The Global Catalogue of Microorganisms (GCM) 10K type strain sequencing project: providing services to taxonomists for standard genome sequencing and annotation.</title>
        <authorList>
            <consortium name="The Broad Institute Genomics Platform"/>
            <consortium name="The Broad Institute Genome Sequencing Center for Infectious Disease"/>
            <person name="Wu L."/>
            <person name="Ma J."/>
        </authorList>
    </citation>
    <scope>NUCLEOTIDE SEQUENCE [LARGE SCALE GENOMIC DNA]</scope>
    <source>
        <strain evidence="2">CECT 9128</strain>
    </source>
</reference>
<dbReference type="Proteomes" id="UP001595793">
    <property type="component" value="Unassembled WGS sequence"/>
</dbReference>
<dbReference type="EMBL" id="JBHSAS010000032">
    <property type="protein sequence ID" value="MFC4029363.1"/>
    <property type="molecule type" value="Genomic_DNA"/>
</dbReference>
<proteinExistence type="predicted"/>
<sequence length="340" mass="40229">MKGFIFGFFFYYFRYLCYLKLEDNEFRIFGFFAIGVIIIITFIKNNSGKEKWDNFIEKVTSNLDEITKKLSEGESIEDIAYSLKERKKIPEILSIKLCNKVVENYIEENLIPLIVEEDMQEICERLGLVELLSAPFVNSEREIIEEVENLDENSNVYYMLQDVYITKEGDSTRRRGGTLIIKTRYLFWFPDNLSFQYFLKNKSSRKIIGNLAEKIPFLGLGINGMFLLDSLNDDFSEKKLFDNETINELKETAINNPKFISIPLKEIKSIKFPFNWRQRLINKSFTIENYRDEKFKFESLESGLELVDDMFEQIKMVALLHNKILIPENLDNPNKWIVWE</sequence>
<protein>
    <submittedName>
        <fullName evidence="1">Uncharacterized protein</fullName>
    </submittedName>
</protein>
<dbReference type="RefSeq" id="WP_386270453.1">
    <property type="nucleotide sequence ID" value="NZ_JBHSAS010000032.1"/>
</dbReference>
<accession>A0ABV8HBM8</accession>
<evidence type="ECO:0000313" key="2">
    <source>
        <dbReference type="Proteomes" id="UP001595793"/>
    </source>
</evidence>
<organism evidence="1 2">
    <name type="scientific">Zunongwangia endophytica</name>
    <dbReference type="NCBI Taxonomy" id="1808945"/>
    <lineage>
        <taxon>Bacteria</taxon>
        <taxon>Pseudomonadati</taxon>
        <taxon>Bacteroidota</taxon>
        <taxon>Flavobacteriia</taxon>
        <taxon>Flavobacteriales</taxon>
        <taxon>Flavobacteriaceae</taxon>
        <taxon>Zunongwangia</taxon>
    </lineage>
</organism>
<gene>
    <name evidence="1" type="ORF">ACFOS1_18230</name>
</gene>